<dbReference type="Pfam" id="PF01084">
    <property type="entry name" value="Ribosomal_S18"/>
    <property type="match status" value="1"/>
</dbReference>
<dbReference type="GO" id="GO:0070181">
    <property type="term" value="F:small ribosomal subunit rRNA binding"/>
    <property type="evidence" value="ECO:0007669"/>
    <property type="project" value="TreeGrafter"/>
</dbReference>
<comment type="function">
    <text evidence="4">Binds as a heterodimer with protein bS6 to the central domain of the 16S rRNA, where it helps stabilize the platform of the 30S subunit.</text>
</comment>
<gene>
    <name evidence="4" type="primary">rpsR</name>
    <name evidence="6" type="ORF">BIP78_1043</name>
</gene>
<evidence type="ECO:0000256" key="3">
    <source>
        <dbReference type="ARBA" id="ARBA00023274"/>
    </source>
</evidence>
<keyword evidence="4" id="KW-0699">rRNA-binding</keyword>
<keyword evidence="2 4" id="KW-0689">Ribosomal protein</keyword>
<evidence type="ECO:0000256" key="1">
    <source>
        <dbReference type="ARBA" id="ARBA00005589"/>
    </source>
</evidence>
<evidence type="ECO:0000313" key="7">
    <source>
        <dbReference type="Proteomes" id="UP000287233"/>
    </source>
</evidence>
<name>A0A410FUP5_BIPS1</name>
<proteinExistence type="inferred from homology"/>
<sequence length="71" mass="8601">MMQRQRRVCRVCDQGLKLRYTDPETLRQFVNRRGKILSRRVSRLCAKHQNWMATEIDRARKLALLPYEDKP</sequence>
<dbReference type="EMBL" id="CP034928">
    <property type="protein sequence ID" value="QAA76809.1"/>
    <property type="molecule type" value="Genomic_DNA"/>
</dbReference>
<dbReference type="PANTHER" id="PTHR13479:SF40">
    <property type="entry name" value="SMALL RIBOSOMAL SUBUNIT PROTEIN BS18M"/>
    <property type="match status" value="1"/>
</dbReference>
<dbReference type="GO" id="GO:0006412">
    <property type="term" value="P:translation"/>
    <property type="evidence" value="ECO:0007669"/>
    <property type="project" value="UniProtKB-UniRule"/>
</dbReference>
<keyword evidence="4" id="KW-0694">RNA-binding</keyword>
<protein>
    <recommendedName>
        <fullName evidence="4">Small ribosomal subunit protein bS18</fullName>
    </recommendedName>
</protein>
<accession>A0A410FUP5</accession>
<dbReference type="SUPFAM" id="SSF46911">
    <property type="entry name" value="Ribosomal protein S18"/>
    <property type="match status" value="1"/>
</dbReference>
<dbReference type="Proteomes" id="UP000287233">
    <property type="component" value="Chromosome"/>
</dbReference>
<organism evidence="6 7">
    <name type="scientific">Bipolaricaulis sibiricus</name>
    <dbReference type="NCBI Taxonomy" id="2501609"/>
    <lineage>
        <taxon>Bacteria</taxon>
        <taxon>Candidatus Bipolaricaulota</taxon>
        <taxon>Candidatus Bipolaricaulia</taxon>
        <taxon>Candidatus Bipolaricaulales</taxon>
        <taxon>Candidatus Bipolaricaulaceae</taxon>
        <taxon>Candidatus Bipolaricaulis</taxon>
    </lineage>
</organism>
<dbReference type="KEGG" id="bih:BIP78_1043"/>
<dbReference type="PRINTS" id="PR00974">
    <property type="entry name" value="RIBOSOMALS18"/>
</dbReference>
<dbReference type="HAMAP" id="MF_00270">
    <property type="entry name" value="Ribosomal_bS18"/>
    <property type="match status" value="1"/>
</dbReference>
<dbReference type="InterPro" id="IPR001648">
    <property type="entry name" value="Ribosomal_bS18"/>
</dbReference>
<evidence type="ECO:0000313" key="6">
    <source>
        <dbReference type="EMBL" id="QAA76809.1"/>
    </source>
</evidence>
<evidence type="ECO:0000256" key="5">
    <source>
        <dbReference type="RuleBase" id="RU003910"/>
    </source>
</evidence>
<dbReference type="InterPro" id="IPR036870">
    <property type="entry name" value="Ribosomal_bS18_sf"/>
</dbReference>
<dbReference type="Gene3D" id="4.10.640.10">
    <property type="entry name" value="Ribosomal protein S18"/>
    <property type="match status" value="1"/>
</dbReference>
<comment type="similarity">
    <text evidence="1 4 5">Belongs to the bacterial ribosomal protein bS18 family.</text>
</comment>
<dbReference type="NCBIfam" id="TIGR00165">
    <property type="entry name" value="S18"/>
    <property type="match status" value="1"/>
</dbReference>
<reference evidence="7" key="1">
    <citation type="submission" date="2018-12" db="EMBL/GenBank/DDBJ databases">
        <title>Complete genome sequence of an uncultured bacterium of the candidate phylum Bipolaricaulota.</title>
        <authorList>
            <person name="Kadnikov V.V."/>
            <person name="Mardanov A.V."/>
            <person name="Beletsky A.V."/>
            <person name="Frank Y.A."/>
            <person name="Karnachuk O.V."/>
            <person name="Ravin N.V."/>
        </authorList>
    </citation>
    <scope>NUCLEOTIDE SEQUENCE [LARGE SCALE GENOMIC DNA]</scope>
</reference>
<evidence type="ECO:0000256" key="2">
    <source>
        <dbReference type="ARBA" id="ARBA00022980"/>
    </source>
</evidence>
<keyword evidence="3 4" id="KW-0687">Ribonucleoprotein</keyword>
<dbReference type="GO" id="GO:0022627">
    <property type="term" value="C:cytosolic small ribosomal subunit"/>
    <property type="evidence" value="ECO:0007669"/>
    <property type="project" value="TreeGrafter"/>
</dbReference>
<comment type="subunit">
    <text evidence="4">Part of the 30S ribosomal subunit. Forms a tight heterodimer with protein bS6.</text>
</comment>
<evidence type="ECO:0000256" key="4">
    <source>
        <dbReference type="HAMAP-Rule" id="MF_00270"/>
    </source>
</evidence>
<dbReference type="AlphaFoldDB" id="A0A410FUP5"/>
<dbReference type="GO" id="GO:0003735">
    <property type="term" value="F:structural constituent of ribosome"/>
    <property type="evidence" value="ECO:0007669"/>
    <property type="project" value="InterPro"/>
</dbReference>
<dbReference type="PANTHER" id="PTHR13479">
    <property type="entry name" value="30S RIBOSOMAL PROTEIN S18"/>
    <property type="match status" value="1"/>
</dbReference>